<feature type="domain" description="G5" evidence="4">
    <location>
        <begin position="403"/>
        <end position="483"/>
    </location>
</feature>
<evidence type="ECO:0000256" key="1">
    <source>
        <dbReference type="ARBA" id="ARBA00022729"/>
    </source>
</evidence>
<sequence>MSEHIQKSDHAVRQSRRGGKRLATGQAERERKRPSTPQEARTEHVSAPTAVKPLIPEWGEEPAGPSRRTEPRRRSLRQAVQSWQDTEGEISPVVTGCQALAEKAKNTRRHWRRLVREKKAKRFPESERLPVQLLLLAWGMLPTLGGLLGERIRASRKQRRERVSALRAKLGRRWRFHPVMLLCGGCVAAAIGLFFSVYTFGTTVLYDGEVIAAVGSQSAAEEAASDLEAVTARTLGENYTIDDSRLQYSSGLLLRQDVVDETTLEEDLSQQIGLVTQAYSLYVDGELVGATPYEGALEELLSQLQSSTADENTISCEFAEDVEIKQEYVPTDKVMNLGYLAELLYSTKTAETTYTVKAGDTWSEIAEDHGMTSKELLALNPGYNIDKIQIGEVLTLSEAVPYLTVTVKQREHYLEDVMYDVEYTDSAYLYKGDYQVTSPGEYGAADVVANVTYVNGVETERTILSSVTLKEPVTEQRLQGTKERPTWLPTGTFRWPISGRITSRFGGRSSPGGIGSTNHQGIDIAGPYGTPVYAADGGTVTYSGWMGGYGYLVEINHGNGYVTRYGHNSSLTVSVGDHVYKGQQIARVGSTGNSTGNHCHFEIRYNGVARNPLNYLP</sequence>
<dbReference type="PANTHER" id="PTHR21666:SF270">
    <property type="entry name" value="MUREIN HYDROLASE ACTIVATOR ENVC"/>
    <property type="match status" value="1"/>
</dbReference>
<dbReference type="CDD" id="cd00118">
    <property type="entry name" value="LysM"/>
    <property type="match status" value="1"/>
</dbReference>
<keyword evidence="1" id="KW-0732">Signal</keyword>
<reference evidence="6" key="1">
    <citation type="journal article" date="2021" name="PeerJ">
        <title>Extensive microbial diversity within the chicken gut microbiome revealed by metagenomics and culture.</title>
        <authorList>
            <person name="Gilroy R."/>
            <person name="Ravi A."/>
            <person name="Getino M."/>
            <person name="Pursley I."/>
            <person name="Horton D.L."/>
            <person name="Alikhan N.F."/>
            <person name="Baker D."/>
            <person name="Gharbi K."/>
            <person name="Hall N."/>
            <person name="Watson M."/>
            <person name="Adriaenssens E.M."/>
            <person name="Foster-Nyarko E."/>
            <person name="Jarju S."/>
            <person name="Secka A."/>
            <person name="Antonio M."/>
            <person name="Oren A."/>
            <person name="Chaudhuri R.R."/>
            <person name="La Ragione R."/>
            <person name="Hildebrand F."/>
            <person name="Pallen M.J."/>
        </authorList>
    </citation>
    <scope>NUCLEOTIDE SEQUENCE</scope>
    <source>
        <strain evidence="6">CHK192-8294</strain>
    </source>
</reference>
<dbReference type="InterPro" id="IPR036779">
    <property type="entry name" value="LysM_dom_sf"/>
</dbReference>
<keyword evidence="3" id="KW-0812">Transmembrane</keyword>
<feature type="transmembrane region" description="Helical" evidence="3">
    <location>
        <begin position="179"/>
        <end position="201"/>
    </location>
</feature>
<dbReference type="GO" id="GO:0004222">
    <property type="term" value="F:metalloendopeptidase activity"/>
    <property type="evidence" value="ECO:0007669"/>
    <property type="project" value="TreeGrafter"/>
</dbReference>
<feature type="region of interest" description="Disordered" evidence="2">
    <location>
        <begin position="1"/>
        <end position="87"/>
    </location>
</feature>
<dbReference type="InterPro" id="IPR011055">
    <property type="entry name" value="Dup_hybrid_motif"/>
</dbReference>
<keyword evidence="3" id="KW-0472">Membrane</keyword>
<dbReference type="SMART" id="SM00257">
    <property type="entry name" value="LysM"/>
    <property type="match status" value="1"/>
</dbReference>
<evidence type="ECO:0000313" key="6">
    <source>
        <dbReference type="EMBL" id="HJB79777.1"/>
    </source>
</evidence>
<dbReference type="InterPro" id="IPR011098">
    <property type="entry name" value="G5_dom"/>
</dbReference>
<evidence type="ECO:0000256" key="2">
    <source>
        <dbReference type="SAM" id="MobiDB-lite"/>
    </source>
</evidence>
<evidence type="ECO:0000256" key="3">
    <source>
        <dbReference type="SAM" id="Phobius"/>
    </source>
</evidence>
<gene>
    <name evidence="6" type="ORF">H9712_02210</name>
</gene>
<dbReference type="PROSITE" id="PS51109">
    <property type="entry name" value="G5"/>
    <property type="match status" value="1"/>
</dbReference>
<dbReference type="InterPro" id="IPR050570">
    <property type="entry name" value="Cell_wall_metabolism_enzyme"/>
</dbReference>
<dbReference type="InterPro" id="IPR018392">
    <property type="entry name" value="LysM"/>
</dbReference>
<dbReference type="PROSITE" id="PS51782">
    <property type="entry name" value="LYSM"/>
    <property type="match status" value="1"/>
</dbReference>
<dbReference type="Gene3D" id="2.70.70.10">
    <property type="entry name" value="Glucose Permease (Domain IIA)"/>
    <property type="match status" value="1"/>
</dbReference>
<evidence type="ECO:0000313" key="7">
    <source>
        <dbReference type="Proteomes" id="UP000823921"/>
    </source>
</evidence>
<name>A0A9D2MKF1_9FIRM</name>
<dbReference type="Pfam" id="PF01551">
    <property type="entry name" value="Peptidase_M23"/>
    <property type="match status" value="1"/>
</dbReference>
<dbReference type="AlphaFoldDB" id="A0A9D2MKF1"/>
<protein>
    <submittedName>
        <fullName evidence="6">M23 family metallopeptidase</fullName>
    </submittedName>
</protein>
<organism evidence="6 7">
    <name type="scientific">Candidatus Flavonifractor intestinigallinarum</name>
    <dbReference type="NCBI Taxonomy" id="2838586"/>
    <lineage>
        <taxon>Bacteria</taxon>
        <taxon>Bacillati</taxon>
        <taxon>Bacillota</taxon>
        <taxon>Clostridia</taxon>
        <taxon>Eubacteriales</taxon>
        <taxon>Oscillospiraceae</taxon>
        <taxon>Flavonifractor</taxon>
    </lineage>
</organism>
<dbReference type="Gene3D" id="2.20.230.10">
    <property type="entry name" value="Resuscitation-promoting factor rpfb"/>
    <property type="match status" value="1"/>
</dbReference>
<keyword evidence="3" id="KW-1133">Transmembrane helix</keyword>
<dbReference type="CDD" id="cd12797">
    <property type="entry name" value="M23_peptidase"/>
    <property type="match status" value="1"/>
</dbReference>
<dbReference type="SUPFAM" id="SSF51261">
    <property type="entry name" value="Duplicated hybrid motif"/>
    <property type="match status" value="1"/>
</dbReference>
<reference evidence="6" key="2">
    <citation type="submission" date="2021-04" db="EMBL/GenBank/DDBJ databases">
        <authorList>
            <person name="Gilroy R."/>
        </authorList>
    </citation>
    <scope>NUCLEOTIDE SEQUENCE</scope>
    <source>
        <strain evidence="6">CHK192-8294</strain>
    </source>
</reference>
<dbReference type="Gene3D" id="3.10.350.10">
    <property type="entry name" value="LysM domain"/>
    <property type="match status" value="1"/>
</dbReference>
<dbReference type="InterPro" id="IPR016047">
    <property type="entry name" value="M23ase_b-sheet_dom"/>
</dbReference>
<dbReference type="PANTHER" id="PTHR21666">
    <property type="entry name" value="PEPTIDASE-RELATED"/>
    <property type="match status" value="1"/>
</dbReference>
<dbReference type="Pfam" id="PF07501">
    <property type="entry name" value="G5"/>
    <property type="match status" value="1"/>
</dbReference>
<comment type="caution">
    <text evidence="6">The sequence shown here is derived from an EMBL/GenBank/DDBJ whole genome shotgun (WGS) entry which is preliminary data.</text>
</comment>
<dbReference type="Pfam" id="PF01476">
    <property type="entry name" value="LysM"/>
    <property type="match status" value="1"/>
</dbReference>
<proteinExistence type="predicted"/>
<feature type="domain" description="LysM" evidence="5">
    <location>
        <begin position="352"/>
        <end position="396"/>
    </location>
</feature>
<dbReference type="Proteomes" id="UP000823921">
    <property type="component" value="Unassembled WGS sequence"/>
</dbReference>
<accession>A0A9D2MKF1</accession>
<evidence type="ECO:0000259" key="4">
    <source>
        <dbReference type="PROSITE" id="PS51109"/>
    </source>
</evidence>
<dbReference type="EMBL" id="DWXO01000021">
    <property type="protein sequence ID" value="HJB79777.1"/>
    <property type="molecule type" value="Genomic_DNA"/>
</dbReference>
<feature type="transmembrane region" description="Helical" evidence="3">
    <location>
        <begin position="129"/>
        <end position="149"/>
    </location>
</feature>
<evidence type="ECO:0000259" key="5">
    <source>
        <dbReference type="PROSITE" id="PS51782"/>
    </source>
</evidence>
<feature type="compositionally biased region" description="Basic and acidic residues" evidence="2">
    <location>
        <begin position="1"/>
        <end position="12"/>
    </location>
</feature>
<dbReference type="SMART" id="SM01208">
    <property type="entry name" value="G5"/>
    <property type="match status" value="1"/>
</dbReference>